<gene>
    <name evidence="1" type="ORF">BVG16_14510</name>
</gene>
<proteinExistence type="predicted"/>
<evidence type="ECO:0000313" key="1">
    <source>
        <dbReference type="EMBL" id="OPA77654.1"/>
    </source>
</evidence>
<accession>A0A1T2XCL6</accession>
<dbReference type="RefSeq" id="WP_078499396.1">
    <property type="nucleotide sequence ID" value="NZ_MSZX01000005.1"/>
</dbReference>
<dbReference type="OrthoDB" id="1683573at2"/>
<comment type="caution">
    <text evidence="1">The sequence shown here is derived from an EMBL/GenBank/DDBJ whole genome shotgun (WGS) entry which is preliminary data.</text>
</comment>
<evidence type="ECO:0000313" key="2">
    <source>
        <dbReference type="Proteomes" id="UP000190188"/>
    </source>
</evidence>
<dbReference type="Proteomes" id="UP000190188">
    <property type="component" value="Unassembled WGS sequence"/>
</dbReference>
<protein>
    <submittedName>
        <fullName evidence="1">Uncharacterized protein</fullName>
    </submittedName>
</protein>
<dbReference type="STRING" id="1324314.BVG16_14510"/>
<reference evidence="1 2" key="1">
    <citation type="submission" date="2017-01" db="EMBL/GenBank/DDBJ databases">
        <title>Genome analysis of Paenibacillus selenitrireducens ES3-24.</title>
        <authorList>
            <person name="Xu D."/>
            <person name="Yao R."/>
            <person name="Zheng S."/>
        </authorList>
    </citation>
    <scope>NUCLEOTIDE SEQUENCE [LARGE SCALE GENOMIC DNA]</scope>
    <source>
        <strain evidence="1 2">ES3-24</strain>
    </source>
</reference>
<organism evidence="1 2">
    <name type="scientific">Paenibacillus selenitireducens</name>
    <dbReference type="NCBI Taxonomy" id="1324314"/>
    <lineage>
        <taxon>Bacteria</taxon>
        <taxon>Bacillati</taxon>
        <taxon>Bacillota</taxon>
        <taxon>Bacilli</taxon>
        <taxon>Bacillales</taxon>
        <taxon>Paenibacillaceae</taxon>
        <taxon>Paenibacillus</taxon>
    </lineage>
</organism>
<dbReference type="EMBL" id="MSZX01000005">
    <property type="protein sequence ID" value="OPA77654.1"/>
    <property type="molecule type" value="Genomic_DNA"/>
</dbReference>
<sequence length="82" mass="9074">MTIYTSMPIELVLSGVEQPRQPDMELEVNGILMQVSPLGTTSGTIVRLLRCPLHTYLDPSYAPGQVIQYHPIIPSGTNSMFK</sequence>
<dbReference type="AlphaFoldDB" id="A0A1T2XCL6"/>
<dbReference type="Pfam" id="PF14035">
    <property type="entry name" value="YlzJ"/>
    <property type="match status" value="1"/>
</dbReference>
<keyword evidence="2" id="KW-1185">Reference proteome</keyword>
<dbReference type="InterPro" id="IPR025619">
    <property type="entry name" value="YlzJ"/>
</dbReference>
<name>A0A1T2XCL6_9BACL</name>